<comment type="caution">
    <text evidence="1">The sequence shown here is derived from an EMBL/GenBank/DDBJ whole genome shotgun (WGS) entry which is preliminary data.</text>
</comment>
<dbReference type="Proteomes" id="UP000286990">
    <property type="component" value="Unassembled WGS sequence"/>
</dbReference>
<evidence type="ECO:0000313" key="1">
    <source>
        <dbReference type="EMBL" id="RRQ48401.1"/>
    </source>
</evidence>
<proteinExistence type="predicted"/>
<keyword evidence="2" id="KW-1185">Reference proteome</keyword>
<sequence>MYEKSLKINTMTRETFRITTNVMDNNSCLVWLDRSYKDLLQWKRKLDSYLFEPTTLRQFELKRQLTDAIETLLNRYIELSTMARRRGKLIGNQVEMIKNYLMETRTLEDEVQQYMGILHPTL</sequence>
<evidence type="ECO:0000313" key="2">
    <source>
        <dbReference type="Proteomes" id="UP000286990"/>
    </source>
</evidence>
<organism evidence="1 2">
    <name type="scientific">Maribacter algicola</name>
    <dbReference type="NCBI Taxonomy" id="2498892"/>
    <lineage>
        <taxon>Bacteria</taxon>
        <taxon>Pseudomonadati</taxon>
        <taxon>Bacteroidota</taxon>
        <taxon>Flavobacteriia</taxon>
        <taxon>Flavobacteriales</taxon>
        <taxon>Flavobacteriaceae</taxon>
        <taxon>Maribacter</taxon>
    </lineage>
</organism>
<accession>A0A3R8R6U4</accession>
<reference evidence="2" key="1">
    <citation type="submission" date="2018-12" db="EMBL/GenBank/DDBJ databases">
        <title>Maribacter lutimaris sp. nov., isolated from marine sediment.</title>
        <authorList>
            <person name="Kim K.K."/>
        </authorList>
    </citation>
    <scope>NUCLEOTIDE SEQUENCE [LARGE SCALE GENOMIC DNA]</scope>
    <source>
        <strain evidence="2">PoM-212</strain>
    </source>
</reference>
<dbReference type="EMBL" id="QUSX01000002">
    <property type="protein sequence ID" value="RRQ48401.1"/>
    <property type="molecule type" value="Genomic_DNA"/>
</dbReference>
<dbReference type="AlphaFoldDB" id="A0A3R8R6U4"/>
<name>A0A3R8R6U4_9FLAO</name>
<protein>
    <submittedName>
        <fullName evidence="1">Uncharacterized protein</fullName>
    </submittedName>
</protein>
<gene>
    <name evidence="1" type="ORF">DZC72_11880</name>
</gene>